<keyword evidence="6" id="KW-0315">Glutamine amidotransferase</keyword>
<protein>
    <recommendedName>
        <fullName evidence="3">asparagine synthase (glutamine-hydrolyzing)</fullName>
        <ecNumber evidence="3">6.3.5.4</ecNumber>
    </recommendedName>
</protein>
<evidence type="ECO:0000256" key="3">
    <source>
        <dbReference type="ARBA" id="ARBA00012737"/>
    </source>
</evidence>
<comment type="similarity">
    <text evidence="2">Belongs to the asparagine synthetase family.</text>
</comment>
<comment type="caution">
    <text evidence="9">The sequence shown here is derived from an EMBL/GenBank/DDBJ whole genome shotgun (WGS) entry which is preliminary data.</text>
</comment>
<dbReference type="PANTHER" id="PTHR43284:SF1">
    <property type="entry name" value="ASPARAGINE SYNTHETASE"/>
    <property type="match status" value="1"/>
</dbReference>
<dbReference type="Gene3D" id="3.60.20.10">
    <property type="entry name" value="Glutamine Phosphoribosylpyrophosphate, subunit 1, domain 1"/>
    <property type="match status" value="1"/>
</dbReference>
<evidence type="ECO:0000256" key="7">
    <source>
        <dbReference type="ARBA" id="ARBA00048741"/>
    </source>
</evidence>
<dbReference type="InterPro" id="IPR001962">
    <property type="entry name" value="Asn_synthase"/>
</dbReference>
<dbReference type="Pfam" id="PF13537">
    <property type="entry name" value="GATase_7"/>
    <property type="match status" value="1"/>
</dbReference>
<dbReference type="EMBL" id="JANUGW010000032">
    <property type="protein sequence ID" value="MCS0585305.1"/>
    <property type="molecule type" value="Genomic_DNA"/>
</dbReference>
<name>A0ABT1ZZG8_9BURK</name>
<dbReference type="SUPFAM" id="SSF52402">
    <property type="entry name" value="Adenine nucleotide alpha hydrolases-like"/>
    <property type="match status" value="1"/>
</dbReference>
<dbReference type="Gene3D" id="3.40.50.620">
    <property type="entry name" value="HUPs"/>
    <property type="match status" value="1"/>
</dbReference>
<dbReference type="PROSITE" id="PS51278">
    <property type="entry name" value="GATASE_TYPE_2"/>
    <property type="match status" value="1"/>
</dbReference>
<comment type="pathway">
    <text evidence="1">Amino-acid biosynthesis; L-asparagine biosynthesis; L-asparagine from L-aspartate (L-Gln route): step 1/1.</text>
</comment>
<dbReference type="RefSeq" id="WP_258819832.1">
    <property type="nucleotide sequence ID" value="NZ_JANUGW010000032.1"/>
</dbReference>
<dbReference type="EC" id="6.3.5.4" evidence="3"/>
<dbReference type="GO" id="GO:0004066">
    <property type="term" value="F:asparagine synthase (glutamine-hydrolyzing) activity"/>
    <property type="evidence" value="ECO:0007669"/>
    <property type="project" value="UniProtKB-EC"/>
</dbReference>
<keyword evidence="10" id="KW-1185">Reference proteome</keyword>
<dbReference type="Proteomes" id="UP001204151">
    <property type="component" value="Unassembled WGS sequence"/>
</dbReference>
<dbReference type="PIRSF" id="PIRSF001589">
    <property type="entry name" value="Asn_synthetase_glu-h"/>
    <property type="match status" value="1"/>
</dbReference>
<dbReference type="InterPro" id="IPR033738">
    <property type="entry name" value="AsnB_N"/>
</dbReference>
<dbReference type="NCBIfam" id="TIGR01536">
    <property type="entry name" value="asn_synth_AEB"/>
    <property type="match status" value="1"/>
</dbReference>
<evidence type="ECO:0000259" key="8">
    <source>
        <dbReference type="PROSITE" id="PS51278"/>
    </source>
</evidence>
<dbReference type="Pfam" id="PF00733">
    <property type="entry name" value="Asn_synthase"/>
    <property type="match status" value="1"/>
</dbReference>
<accession>A0ABT1ZZG8</accession>
<keyword evidence="9" id="KW-0436">Ligase</keyword>
<proteinExistence type="inferred from homology"/>
<dbReference type="InterPro" id="IPR051786">
    <property type="entry name" value="ASN_synthetase/amidase"/>
</dbReference>
<dbReference type="InterPro" id="IPR014729">
    <property type="entry name" value="Rossmann-like_a/b/a_fold"/>
</dbReference>
<evidence type="ECO:0000256" key="6">
    <source>
        <dbReference type="ARBA" id="ARBA00022962"/>
    </source>
</evidence>
<evidence type="ECO:0000256" key="5">
    <source>
        <dbReference type="ARBA" id="ARBA00022840"/>
    </source>
</evidence>
<dbReference type="InterPro" id="IPR017932">
    <property type="entry name" value="GATase_2_dom"/>
</dbReference>
<keyword evidence="4" id="KW-0547">Nucleotide-binding</keyword>
<organism evidence="9 10">
    <name type="scientific">Massilia pinisoli</name>
    <dbReference type="NCBI Taxonomy" id="1772194"/>
    <lineage>
        <taxon>Bacteria</taxon>
        <taxon>Pseudomonadati</taxon>
        <taxon>Pseudomonadota</taxon>
        <taxon>Betaproteobacteria</taxon>
        <taxon>Burkholderiales</taxon>
        <taxon>Oxalobacteraceae</taxon>
        <taxon>Telluria group</taxon>
        <taxon>Massilia</taxon>
    </lineage>
</organism>
<comment type="catalytic activity">
    <reaction evidence="7">
        <text>L-aspartate + L-glutamine + ATP + H2O = L-asparagine + L-glutamate + AMP + diphosphate + H(+)</text>
        <dbReference type="Rhea" id="RHEA:12228"/>
        <dbReference type="ChEBI" id="CHEBI:15377"/>
        <dbReference type="ChEBI" id="CHEBI:15378"/>
        <dbReference type="ChEBI" id="CHEBI:29985"/>
        <dbReference type="ChEBI" id="CHEBI:29991"/>
        <dbReference type="ChEBI" id="CHEBI:30616"/>
        <dbReference type="ChEBI" id="CHEBI:33019"/>
        <dbReference type="ChEBI" id="CHEBI:58048"/>
        <dbReference type="ChEBI" id="CHEBI:58359"/>
        <dbReference type="ChEBI" id="CHEBI:456215"/>
        <dbReference type="EC" id="6.3.5.4"/>
    </reaction>
</comment>
<evidence type="ECO:0000256" key="2">
    <source>
        <dbReference type="ARBA" id="ARBA00005752"/>
    </source>
</evidence>
<sequence>MCGISGVVSKNGSAVSRKTIQAINDLAAHRGPDGEGFFFGAQFALGHRRLAILDLSKDGHQPMEYGENYVITFSGEIFNYLEIREQLTLDGYRFSSETDTEVILCAYDKWGTSCVERFNGMWAFCLYDREKNILFCSRDRFGIKPFYYSDTPQRFVFGSEIKQVLCGKGGSAVANMRAVRAFLIEGLSDHTRETFFDGVYALAAGHNLVYSLRSHRVEECRYYTLAARDDVPALDEWAASERFLAELHRSVAYRMRSDVKVGACLSGGLDSSAVAALSSTVCRATSSTRFQAVHAKAGAGRLDESGFARDVAAKCDIDLFVIEPSADDFMEAIDEVVYCQEEPFATPSVFMQYFVFQKAKQIGCKVFLDGQGGDEVLLGYERYYSAYLRSLPWHAAIHEFFSITGHSRLAPRELLGYLLYFSVSRIRIARLKRKFAYVRPEYLIQFPNIAALNAAGRSVRALQRVEIERFQLPHLLRYADRNSMRHSIEARLPFLDHQLVESAFGLNNRFKIRNGWTKHVMRVALAGLVPDSILWRKVKLGFEAPDAAWLEAAGAEMQAVIGRSAIVQHMCKVKPNFDKLDRGTLWRLYSIAKWEDIYAVQLTAGTGESPGCGNPNRTPQPIGMN</sequence>
<keyword evidence="5" id="KW-0067">ATP-binding</keyword>
<feature type="domain" description="Glutamine amidotransferase type-2" evidence="8">
    <location>
        <begin position="2"/>
        <end position="213"/>
    </location>
</feature>
<dbReference type="CDD" id="cd01991">
    <property type="entry name" value="Asn_synthase_B_C"/>
    <property type="match status" value="1"/>
</dbReference>
<dbReference type="PANTHER" id="PTHR43284">
    <property type="entry name" value="ASPARAGINE SYNTHETASE (GLUTAMINE-HYDROLYZING)"/>
    <property type="match status" value="1"/>
</dbReference>
<evidence type="ECO:0000313" key="9">
    <source>
        <dbReference type="EMBL" id="MCS0585305.1"/>
    </source>
</evidence>
<reference evidence="9 10" key="1">
    <citation type="submission" date="2022-08" db="EMBL/GenBank/DDBJ databases">
        <title>Reclassification of Massilia species as members of the genera Telluria, Duganella, Pseudoduganella, Mokoshia gen. nov. and Zemynaea gen. nov. using orthogonal and non-orthogonal genome-based approaches.</title>
        <authorList>
            <person name="Bowman J.P."/>
        </authorList>
    </citation>
    <scope>NUCLEOTIDE SEQUENCE [LARGE SCALE GENOMIC DNA]</scope>
    <source>
        <strain evidence="9 10">JCM 31316</strain>
    </source>
</reference>
<dbReference type="InterPro" id="IPR029055">
    <property type="entry name" value="Ntn_hydrolases_N"/>
</dbReference>
<evidence type="ECO:0000256" key="4">
    <source>
        <dbReference type="ARBA" id="ARBA00022741"/>
    </source>
</evidence>
<dbReference type="SUPFAM" id="SSF56235">
    <property type="entry name" value="N-terminal nucleophile aminohydrolases (Ntn hydrolases)"/>
    <property type="match status" value="1"/>
</dbReference>
<dbReference type="InterPro" id="IPR006426">
    <property type="entry name" value="Asn_synth_AEB"/>
</dbReference>
<evidence type="ECO:0000256" key="1">
    <source>
        <dbReference type="ARBA" id="ARBA00005187"/>
    </source>
</evidence>
<dbReference type="CDD" id="cd00712">
    <property type="entry name" value="AsnB"/>
    <property type="match status" value="1"/>
</dbReference>
<gene>
    <name evidence="9" type="primary">asnB</name>
    <name evidence="9" type="ORF">NX784_27370</name>
</gene>
<evidence type="ECO:0000313" key="10">
    <source>
        <dbReference type="Proteomes" id="UP001204151"/>
    </source>
</evidence>